<dbReference type="PANTHER" id="PTHR24055">
    <property type="entry name" value="MITOGEN-ACTIVATED PROTEIN KINASE"/>
    <property type="match status" value="1"/>
</dbReference>
<dbReference type="GO" id="GO:0005524">
    <property type="term" value="F:ATP binding"/>
    <property type="evidence" value="ECO:0007669"/>
    <property type="project" value="UniProtKB-KW"/>
</dbReference>
<evidence type="ECO:0000313" key="8">
    <source>
        <dbReference type="EMBL" id="KAG5647459.1"/>
    </source>
</evidence>
<evidence type="ECO:0000256" key="5">
    <source>
        <dbReference type="ARBA" id="ARBA00022840"/>
    </source>
</evidence>
<feature type="region of interest" description="Disordered" evidence="6">
    <location>
        <begin position="456"/>
        <end position="501"/>
    </location>
</feature>
<dbReference type="InterPro" id="IPR011009">
    <property type="entry name" value="Kinase-like_dom_sf"/>
</dbReference>
<dbReference type="EMBL" id="JABCKV010000009">
    <property type="protein sequence ID" value="KAG5647459.1"/>
    <property type="molecule type" value="Genomic_DNA"/>
</dbReference>
<feature type="compositionally biased region" description="Polar residues" evidence="6">
    <location>
        <begin position="483"/>
        <end position="497"/>
    </location>
</feature>
<dbReference type="AlphaFoldDB" id="A0A9P7KFF9"/>
<reference evidence="8" key="2">
    <citation type="submission" date="2021-10" db="EMBL/GenBank/DDBJ databases">
        <title>Phylogenomics reveals ancestral predisposition of the termite-cultivated fungus Termitomyces towards a domesticated lifestyle.</title>
        <authorList>
            <person name="Auxier B."/>
            <person name="Grum-Grzhimaylo A."/>
            <person name="Cardenas M.E."/>
            <person name="Lodge J.D."/>
            <person name="Laessoe T."/>
            <person name="Pedersen O."/>
            <person name="Smith M.E."/>
            <person name="Kuyper T.W."/>
            <person name="Franco-Molano E.A."/>
            <person name="Baroni T.J."/>
            <person name="Aanen D.K."/>
        </authorList>
    </citation>
    <scope>NUCLEOTIDE SEQUENCE</scope>
    <source>
        <strain evidence="8">AP01</strain>
        <tissue evidence="8">Mycelium</tissue>
    </source>
</reference>
<evidence type="ECO:0000259" key="7">
    <source>
        <dbReference type="PROSITE" id="PS50011"/>
    </source>
</evidence>
<evidence type="ECO:0000256" key="4">
    <source>
        <dbReference type="ARBA" id="ARBA00022777"/>
    </source>
</evidence>
<keyword evidence="2" id="KW-0808">Transferase</keyword>
<keyword evidence="3" id="KW-0547">Nucleotide-binding</keyword>
<organism evidence="8 9">
    <name type="scientific">Asterophora parasitica</name>
    <dbReference type="NCBI Taxonomy" id="117018"/>
    <lineage>
        <taxon>Eukaryota</taxon>
        <taxon>Fungi</taxon>
        <taxon>Dikarya</taxon>
        <taxon>Basidiomycota</taxon>
        <taxon>Agaricomycotina</taxon>
        <taxon>Agaricomycetes</taxon>
        <taxon>Agaricomycetidae</taxon>
        <taxon>Agaricales</taxon>
        <taxon>Tricholomatineae</taxon>
        <taxon>Lyophyllaceae</taxon>
        <taxon>Asterophora</taxon>
    </lineage>
</organism>
<feature type="compositionally biased region" description="Basic and acidic residues" evidence="6">
    <location>
        <begin position="637"/>
        <end position="660"/>
    </location>
</feature>
<dbReference type="SMART" id="SM00220">
    <property type="entry name" value="S_TKc"/>
    <property type="match status" value="1"/>
</dbReference>
<gene>
    <name evidence="8" type="ORF">DXG03_009390</name>
</gene>
<sequence length="660" mass="73546">MAPPHSPTERSPRGHRRRPSRPASQGKDGRTTSPVPSPGEWSVDRGRSRVRRSSNPFSEENLRRKGYHSLLSSFGKVFHVEKRWKLIREMGSGAYGVVIQPNLASLGSSAADEISGETVAIKLVTRVFDKVQLAKRALREITLLRHFANHENITGLIDVDAISPDFNEIPWKIIKSGQTLTNEHVQYFLYQILRGMKYVHSASVIHRDLKPGNLLVNADCELKICDFGLSRGFESRPDENATHLTEYVATRWYRAPEIMLAFRRYSTATMVSEHALVSKDSLSSLSAVTVDQLNKVLDVLGTPDERAQAYVRSLPFKKTVPFRKIIPAADPQALDLLAKMLAFNPSDRITVPEALEHPWLAAYHDESDEPECAEKFEKWRKIEELETLDDFRAALWNEIEEYRREVRGIPPEDIPSVPPPDASPVLTPFPQTEPPGMVWEPSVVVENIDEAMEGLEEKEGAERVEEKEEGGLHMPESLRKRFSSSPENYLRQGSTPTDPVVTYARRSSILQPSRQGSTYTSPMPSTQQLPTFIEDSTASLGAGTVVFPSQQGYVVPARSRTGSMAGGEVTRRLLRTLSTVSIHESVEGLAGGLAGIAPIGKYIVENEPGEEDAPPSEMPREFGPRIAESPEGEEENSYDHEHQGEAGSRKTGREGKFRLG</sequence>
<feature type="region of interest" description="Disordered" evidence="6">
    <location>
        <begin position="1"/>
        <end position="59"/>
    </location>
</feature>
<keyword evidence="4" id="KW-0418">Kinase</keyword>
<protein>
    <recommendedName>
        <fullName evidence="7">Protein kinase domain-containing protein</fullName>
    </recommendedName>
</protein>
<dbReference type="OrthoDB" id="192887at2759"/>
<dbReference type="Gene3D" id="3.30.200.20">
    <property type="entry name" value="Phosphorylase Kinase, domain 1"/>
    <property type="match status" value="1"/>
</dbReference>
<dbReference type="PROSITE" id="PS50011">
    <property type="entry name" value="PROTEIN_KINASE_DOM"/>
    <property type="match status" value="1"/>
</dbReference>
<dbReference type="SUPFAM" id="SSF56112">
    <property type="entry name" value="Protein kinase-like (PK-like)"/>
    <property type="match status" value="1"/>
</dbReference>
<dbReference type="Proteomes" id="UP000775547">
    <property type="component" value="Unassembled WGS sequence"/>
</dbReference>
<feature type="compositionally biased region" description="Basic and acidic residues" evidence="6">
    <location>
        <begin position="456"/>
        <end position="479"/>
    </location>
</feature>
<evidence type="ECO:0000256" key="2">
    <source>
        <dbReference type="ARBA" id="ARBA00022679"/>
    </source>
</evidence>
<evidence type="ECO:0000256" key="3">
    <source>
        <dbReference type="ARBA" id="ARBA00022741"/>
    </source>
</evidence>
<reference evidence="8" key="1">
    <citation type="submission" date="2020-07" db="EMBL/GenBank/DDBJ databases">
        <authorList>
            <person name="Nieuwenhuis M."/>
            <person name="Van De Peppel L.J.J."/>
        </authorList>
    </citation>
    <scope>NUCLEOTIDE SEQUENCE</scope>
    <source>
        <strain evidence="8">AP01</strain>
        <tissue evidence="8">Mycelium</tissue>
    </source>
</reference>
<accession>A0A9P7KFF9</accession>
<keyword evidence="9" id="KW-1185">Reference proteome</keyword>
<dbReference type="FunFam" id="1.10.510.10:FF:000624">
    <property type="entry name" value="Mitogen-activated protein kinase"/>
    <property type="match status" value="1"/>
</dbReference>
<dbReference type="Gene3D" id="1.10.510.10">
    <property type="entry name" value="Transferase(Phosphotransferase) domain 1"/>
    <property type="match status" value="1"/>
</dbReference>
<proteinExistence type="predicted"/>
<dbReference type="Pfam" id="PF00069">
    <property type="entry name" value="Pkinase"/>
    <property type="match status" value="1"/>
</dbReference>
<dbReference type="InterPro" id="IPR000719">
    <property type="entry name" value="Prot_kinase_dom"/>
</dbReference>
<dbReference type="InterPro" id="IPR008271">
    <property type="entry name" value="Ser/Thr_kinase_AS"/>
</dbReference>
<evidence type="ECO:0000256" key="6">
    <source>
        <dbReference type="SAM" id="MobiDB-lite"/>
    </source>
</evidence>
<dbReference type="InterPro" id="IPR050117">
    <property type="entry name" value="MAPK"/>
</dbReference>
<dbReference type="GO" id="GO:0004674">
    <property type="term" value="F:protein serine/threonine kinase activity"/>
    <property type="evidence" value="ECO:0007669"/>
    <property type="project" value="UniProtKB-KW"/>
</dbReference>
<evidence type="ECO:0000256" key="1">
    <source>
        <dbReference type="ARBA" id="ARBA00022527"/>
    </source>
</evidence>
<feature type="domain" description="Protein kinase" evidence="7">
    <location>
        <begin position="84"/>
        <end position="360"/>
    </location>
</feature>
<keyword evidence="1" id="KW-0723">Serine/threonine-protein kinase</keyword>
<name>A0A9P7KFF9_9AGAR</name>
<evidence type="ECO:0000313" key="9">
    <source>
        <dbReference type="Proteomes" id="UP000775547"/>
    </source>
</evidence>
<keyword evidence="5" id="KW-0067">ATP-binding</keyword>
<comment type="caution">
    <text evidence="8">The sequence shown here is derived from an EMBL/GenBank/DDBJ whole genome shotgun (WGS) entry which is preliminary data.</text>
</comment>
<feature type="region of interest" description="Disordered" evidence="6">
    <location>
        <begin position="605"/>
        <end position="660"/>
    </location>
</feature>
<dbReference type="PROSITE" id="PS00108">
    <property type="entry name" value="PROTEIN_KINASE_ST"/>
    <property type="match status" value="1"/>
</dbReference>